<dbReference type="Gene3D" id="3.20.20.30">
    <property type="entry name" value="Luciferase-like domain"/>
    <property type="match status" value="1"/>
</dbReference>
<evidence type="ECO:0000256" key="1">
    <source>
        <dbReference type="ARBA" id="ARBA00022630"/>
    </source>
</evidence>
<dbReference type="PANTHER" id="PTHR42847">
    <property type="entry name" value="ALKANESULFONATE MONOOXYGENASE"/>
    <property type="match status" value="1"/>
</dbReference>
<reference evidence="6 7" key="1">
    <citation type="submission" date="2020-08" db="EMBL/GenBank/DDBJ databases">
        <title>Genomic Encyclopedia of Type Strains, Phase IV (KMG-IV): sequencing the most valuable type-strain genomes for metagenomic binning, comparative biology and taxonomic classification.</title>
        <authorList>
            <person name="Goeker M."/>
        </authorList>
    </citation>
    <scope>NUCLEOTIDE SEQUENCE [LARGE SCALE GENOMIC DNA]</scope>
    <source>
        <strain evidence="6 7">DSM 5391</strain>
    </source>
</reference>
<evidence type="ECO:0000256" key="2">
    <source>
        <dbReference type="ARBA" id="ARBA00022643"/>
    </source>
</evidence>
<evidence type="ECO:0000256" key="3">
    <source>
        <dbReference type="ARBA" id="ARBA00023002"/>
    </source>
</evidence>
<dbReference type="InterPro" id="IPR011251">
    <property type="entry name" value="Luciferase-like_dom"/>
</dbReference>
<name>A0A7X0LWD6_9BACI</name>
<dbReference type="RefSeq" id="WP_184527714.1">
    <property type="nucleotide sequence ID" value="NZ_JACHGK010000012.1"/>
</dbReference>
<dbReference type="GO" id="GO:0004497">
    <property type="term" value="F:monooxygenase activity"/>
    <property type="evidence" value="ECO:0007669"/>
    <property type="project" value="UniProtKB-KW"/>
</dbReference>
<dbReference type="CDD" id="cd01094">
    <property type="entry name" value="Alkanesulfonate_monoxygenase"/>
    <property type="match status" value="1"/>
</dbReference>
<dbReference type="Pfam" id="PF00296">
    <property type="entry name" value="Bac_luciferase"/>
    <property type="match status" value="1"/>
</dbReference>
<dbReference type="Proteomes" id="UP000531594">
    <property type="component" value="Unassembled WGS sequence"/>
</dbReference>
<comment type="caution">
    <text evidence="6">The sequence shown here is derived from an EMBL/GenBank/DDBJ whole genome shotgun (WGS) entry which is preliminary data.</text>
</comment>
<dbReference type="EMBL" id="JACHGK010000012">
    <property type="protein sequence ID" value="MBB6446578.1"/>
    <property type="molecule type" value="Genomic_DNA"/>
</dbReference>
<dbReference type="GO" id="GO:0016705">
    <property type="term" value="F:oxidoreductase activity, acting on paired donors, with incorporation or reduction of molecular oxygen"/>
    <property type="evidence" value="ECO:0007669"/>
    <property type="project" value="InterPro"/>
</dbReference>
<evidence type="ECO:0000256" key="4">
    <source>
        <dbReference type="ARBA" id="ARBA00023033"/>
    </source>
</evidence>
<dbReference type="SUPFAM" id="SSF51679">
    <property type="entry name" value="Bacterial luciferase-like"/>
    <property type="match status" value="1"/>
</dbReference>
<feature type="domain" description="Luciferase-like" evidence="5">
    <location>
        <begin position="14"/>
        <end position="331"/>
    </location>
</feature>
<proteinExistence type="predicted"/>
<dbReference type="PANTHER" id="PTHR42847:SF4">
    <property type="entry name" value="ALKANESULFONATE MONOOXYGENASE-RELATED"/>
    <property type="match status" value="1"/>
</dbReference>
<evidence type="ECO:0000313" key="7">
    <source>
        <dbReference type="Proteomes" id="UP000531594"/>
    </source>
</evidence>
<dbReference type="AlphaFoldDB" id="A0A7X0LWD6"/>
<evidence type="ECO:0000313" key="6">
    <source>
        <dbReference type="EMBL" id="MBB6446578.1"/>
    </source>
</evidence>
<protein>
    <submittedName>
        <fullName evidence="6">Alkanesulfonate monooxygenase SsuD/methylene tetrahydromethanopterin reductase-like flavin-dependent oxidoreductase (Luciferase family)</fullName>
    </submittedName>
</protein>
<keyword evidence="3" id="KW-0560">Oxidoreductase</keyword>
<sequence>MGSSLLRKDRFLLGTFCSNCSNGMAMTKVPERWVNSWENNLKLAKMLDEADVDFMLPVARWIGTPGEEIDFHGSVLETITWAAGLLASTKNINVISTIHTAVNHPVVLAKQLATMSQIGQGRVGLNIVAGWHRPEYEALGLTLPEDNGTRYAYAQEWFDVIKKLWQEEDYFDWNGEHFNLKRVKSDPRPTIDVPIINAAGSKEGREFATRNADFLFTPALDLKDSKKEIVELKNQALNMGREVDVLTFSHVICRPTEAEALEYMEYAAKTNADWTAVENVIKMQFENCYSFPHEVLATLRDRFALGHGGFPLVGTPEQVADGITALAEAGFKGTTLSFVDYNKEFPYFRDEVLPILEKRGLRKSDKSNMNVL</sequence>
<accession>A0A7X0LWD6</accession>
<dbReference type="InterPro" id="IPR050172">
    <property type="entry name" value="SsuD_RutA_monooxygenase"/>
</dbReference>
<keyword evidence="7" id="KW-1185">Reference proteome</keyword>
<evidence type="ECO:0000259" key="5">
    <source>
        <dbReference type="Pfam" id="PF00296"/>
    </source>
</evidence>
<keyword evidence="2" id="KW-0288">FMN</keyword>
<gene>
    <name evidence="6" type="ORF">HNR53_003238</name>
</gene>
<dbReference type="InterPro" id="IPR036661">
    <property type="entry name" value="Luciferase-like_sf"/>
</dbReference>
<keyword evidence="4 6" id="KW-0503">Monooxygenase</keyword>
<organism evidence="6 7">
    <name type="scientific">Bacillus benzoevorans</name>
    <dbReference type="NCBI Taxonomy" id="1456"/>
    <lineage>
        <taxon>Bacteria</taxon>
        <taxon>Bacillati</taxon>
        <taxon>Bacillota</taxon>
        <taxon>Bacilli</taxon>
        <taxon>Bacillales</taxon>
        <taxon>Bacillaceae</taxon>
        <taxon>Bacillus</taxon>
    </lineage>
</organism>
<keyword evidence="1" id="KW-0285">Flavoprotein</keyword>